<name>A0A928VLP2_9CYAN</name>
<dbReference type="InterPro" id="IPR011990">
    <property type="entry name" value="TPR-like_helical_dom_sf"/>
</dbReference>
<organism evidence="1 2">
    <name type="scientific">Romeriopsis navalis LEGE 11480</name>
    <dbReference type="NCBI Taxonomy" id="2777977"/>
    <lineage>
        <taxon>Bacteria</taxon>
        <taxon>Bacillati</taxon>
        <taxon>Cyanobacteriota</taxon>
        <taxon>Cyanophyceae</taxon>
        <taxon>Leptolyngbyales</taxon>
        <taxon>Leptolyngbyaceae</taxon>
        <taxon>Romeriopsis</taxon>
        <taxon>Romeriopsis navalis</taxon>
    </lineage>
</organism>
<keyword evidence="2" id="KW-1185">Reference proteome</keyword>
<reference evidence="1" key="1">
    <citation type="submission" date="2020-10" db="EMBL/GenBank/DDBJ databases">
        <authorList>
            <person name="Castelo-Branco R."/>
            <person name="Eusebio N."/>
            <person name="Adriana R."/>
            <person name="Vieira A."/>
            <person name="Brugerolle De Fraissinette N."/>
            <person name="Rezende De Castro R."/>
            <person name="Schneider M.P."/>
            <person name="Vasconcelos V."/>
            <person name="Leao P.N."/>
        </authorList>
    </citation>
    <scope>NUCLEOTIDE SEQUENCE</scope>
    <source>
        <strain evidence="1">LEGE 11480</strain>
    </source>
</reference>
<dbReference type="RefSeq" id="WP_264323497.1">
    <property type="nucleotide sequence ID" value="NZ_JADEXQ010000005.1"/>
</dbReference>
<sequence>HALLGASDRAGRNAWFEACEEIGEPAIFVQDVKRGWELAEKLYAQERERAIVLQGRYALIAGTLKALLDNLPVGVMAEFVKGGFWSVERAWAYVEQMQEPQKIAEAIQALATYFTQPLRKMALEAARQIQSESSRASVFRTLAQIDQADFAQLLEAARQIQSESSRASVFSTLAQIDQADFAQLLEAARQIQSESSRASVFSTLAQSDQAYFTEALEAARQIQSESSRASVFRTLAQSSNCPKDCRPKVYQAILKLTHRPTRVKTLSDSLEQLPLTTLPYDNWKSYLHPLADRKRADLMGDLVTLYPAICHLGGEGAMRGIVDEMQRICGQWP</sequence>
<feature type="non-terminal residue" evidence="1">
    <location>
        <position position="1"/>
    </location>
</feature>
<dbReference type="EMBL" id="JADEXQ010000005">
    <property type="protein sequence ID" value="MBE9028672.1"/>
    <property type="molecule type" value="Genomic_DNA"/>
</dbReference>
<evidence type="ECO:0000313" key="1">
    <source>
        <dbReference type="EMBL" id="MBE9028672.1"/>
    </source>
</evidence>
<dbReference type="Proteomes" id="UP000625316">
    <property type="component" value="Unassembled WGS sequence"/>
</dbReference>
<accession>A0A928VLP2</accession>
<protein>
    <submittedName>
        <fullName evidence="1">Uncharacterized protein</fullName>
    </submittedName>
</protein>
<proteinExistence type="predicted"/>
<dbReference type="Gene3D" id="1.25.40.10">
    <property type="entry name" value="Tetratricopeptide repeat domain"/>
    <property type="match status" value="1"/>
</dbReference>
<comment type="caution">
    <text evidence="1">The sequence shown here is derived from an EMBL/GenBank/DDBJ whole genome shotgun (WGS) entry which is preliminary data.</text>
</comment>
<evidence type="ECO:0000313" key="2">
    <source>
        <dbReference type="Proteomes" id="UP000625316"/>
    </source>
</evidence>
<gene>
    <name evidence="1" type="ORF">IQ266_02725</name>
</gene>
<dbReference type="AlphaFoldDB" id="A0A928VLP2"/>